<evidence type="ECO:0000256" key="11">
    <source>
        <dbReference type="ARBA" id="ARBA00023306"/>
    </source>
</evidence>
<dbReference type="RefSeq" id="WP_277028384.1">
    <property type="nucleotide sequence ID" value="NZ_JAQYQY010000038.1"/>
</dbReference>
<dbReference type="GO" id="GO:0009252">
    <property type="term" value="P:peptidoglycan biosynthetic process"/>
    <property type="evidence" value="ECO:0007669"/>
    <property type="project" value="UniProtKB-UniRule"/>
</dbReference>
<comment type="subcellular location">
    <subcellularLocation>
        <location evidence="1 14">Cytoplasm</location>
    </subcellularLocation>
</comment>
<dbReference type="GO" id="GO:0008360">
    <property type="term" value="P:regulation of cell shape"/>
    <property type="evidence" value="ECO:0007669"/>
    <property type="project" value="UniProtKB-KW"/>
</dbReference>
<dbReference type="InterPro" id="IPR004101">
    <property type="entry name" value="Mur_ligase_C"/>
</dbReference>
<dbReference type="InterPro" id="IPR036615">
    <property type="entry name" value="Mur_ligase_C_dom_sf"/>
</dbReference>
<dbReference type="GO" id="GO:0008763">
    <property type="term" value="F:UDP-N-acetylmuramate-L-alanine ligase activity"/>
    <property type="evidence" value="ECO:0007669"/>
    <property type="project" value="UniProtKB-UniRule"/>
</dbReference>
<organism evidence="18 19">
    <name type="scientific">Mobiluncus porci</name>
    <dbReference type="NCBI Taxonomy" id="2652278"/>
    <lineage>
        <taxon>Bacteria</taxon>
        <taxon>Bacillati</taxon>
        <taxon>Actinomycetota</taxon>
        <taxon>Actinomycetes</taxon>
        <taxon>Actinomycetales</taxon>
        <taxon>Actinomycetaceae</taxon>
        <taxon>Mobiluncus</taxon>
    </lineage>
</organism>
<dbReference type="InterPro" id="IPR013221">
    <property type="entry name" value="Mur_ligase_cen"/>
</dbReference>
<evidence type="ECO:0000256" key="5">
    <source>
        <dbReference type="ARBA" id="ARBA00022598"/>
    </source>
</evidence>
<dbReference type="InterPro" id="IPR005758">
    <property type="entry name" value="UDP-N-AcMur_Ala_ligase_MurC"/>
</dbReference>
<comment type="function">
    <text evidence="14">Cell wall formation.</text>
</comment>
<dbReference type="GO" id="GO:0005524">
    <property type="term" value="F:ATP binding"/>
    <property type="evidence" value="ECO:0007669"/>
    <property type="project" value="UniProtKB-UniRule"/>
</dbReference>
<dbReference type="SUPFAM" id="SSF53623">
    <property type="entry name" value="MurD-like peptide ligases, catalytic domain"/>
    <property type="match status" value="1"/>
</dbReference>
<dbReference type="GO" id="GO:0051301">
    <property type="term" value="P:cell division"/>
    <property type="evidence" value="ECO:0007669"/>
    <property type="project" value="UniProtKB-KW"/>
</dbReference>
<evidence type="ECO:0000256" key="6">
    <source>
        <dbReference type="ARBA" id="ARBA00022618"/>
    </source>
</evidence>
<evidence type="ECO:0000256" key="9">
    <source>
        <dbReference type="ARBA" id="ARBA00022960"/>
    </source>
</evidence>
<dbReference type="PANTHER" id="PTHR43445:SF3">
    <property type="entry name" value="UDP-N-ACETYLMURAMATE--L-ALANINE LIGASE"/>
    <property type="match status" value="1"/>
</dbReference>
<reference evidence="18 19" key="1">
    <citation type="submission" date="2019-08" db="EMBL/GenBank/DDBJ databases">
        <title>In-depth cultivation of the pig gut microbiome towards novel bacterial diversity and tailored functional studies.</title>
        <authorList>
            <person name="Wylensek D."/>
            <person name="Hitch T.C.A."/>
            <person name="Clavel T."/>
        </authorList>
    </citation>
    <scope>NUCLEOTIDE SEQUENCE [LARGE SCALE GENOMIC DNA]</scope>
    <source>
        <strain evidence="18 19">RF-GAM-744-WT-7</strain>
    </source>
</reference>
<dbReference type="InterPro" id="IPR036565">
    <property type="entry name" value="Mur-like_cat_sf"/>
</dbReference>
<keyword evidence="5 14" id="KW-0436">Ligase</keyword>
<evidence type="ECO:0000256" key="12">
    <source>
        <dbReference type="ARBA" id="ARBA00023316"/>
    </source>
</evidence>
<dbReference type="InterPro" id="IPR050061">
    <property type="entry name" value="MurCDEF_pg_biosynth"/>
</dbReference>
<evidence type="ECO:0000256" key="7">
    <source>
        <dbReference type="ARBA" id="ARBA00022741"/>
    </source>
</evidence>
<name>A0A7K0K2X9_9ACTO</name>
<dbReference type="SUPFAM" id="SSF53244">
    <property type="entry name" value="MurD-like peptide ligases, peptide-binding domain"/>
    <property type="match status" value="1"/>
</dbReference>
<dbReference type="GO" id="GO:0005737">
    <property type="term" value="C:cytoplasm"/>
    <property type="evidence" value="ECO:0007669"/>
    <property type="project" value="UniProtKB-SubCell"/>
</dbReference>
<comment type="similarity">
    <text evidence="14">Belongs to the MurCDEF family.</text>
</comment>
<gene>
    <name evidence="14" type="primary">murC</name>
    <name evidence="18" type="ORF">FYJ63_06310</name>
</gene>
<proteinExistence type="inferred from homology"/>
<dbReference type="SUPFAM" id="SSF51984">
    <property type="entry name" value="MurCD N-terminal domain"/>
    <property type="match status" value="1"/>
</dbReference>
<dbReference type="InterPro" id="IPR000713">
    <property type="entry name" value="Mur_ligase_N"/>
</dbReference>
<sequence>MKDSSSNLSNVTSAHEVPAHQAFHLVGIGGAGMSVVAHLLQDMGYAVSGSDRQEADTLPELRELGVKVYVGHRAEQVPAGAILVVTSAVREDNPEVVRAEELGLEIWHRSQALDFCTRSHDLVAVAGAHGKTTTSAMIAAALLASDADPSFAIGGVIAALGTGARLGKGNAFVIEADESDGSFLNYAPLVEVLTNIEADHLDHWGSEAAFDAAFVEFTERLRDGGTVVACGDDPGVQRLWGRFNPAARRISYGFGSGLPGADLVVKLGEPSLGAGIAVAPVEVSKGHGANSGQIGEDHAAGETGEIVYSGELRLAVGGKHMLLNAAGALGVASALGLDLGQFAAALGKFSGANRRMQFVGEVEGVRIYDDYGHHPTEIEATLEAARALAGEGRLLVCFQPHLYSRTFTFQDEFAKALSLADEVVICGVYAAREAPLPGVNGNTISEKMGARARFVEDMFAAGDVAFAAAQPGDLLLFLGAGSITHVAHKLAAGLGEGDCA</sequence>
<keyword evidence="19" id="KW-1185">Reference proteome</keyword>
<keyword evidence="12 14" id="KW-0961">Cell wall biogenesis/degradation</keyword>
<evidence type="ECO:0000256" key="4">
    <source>
        <dbReference type="ARBA" id="ARBA00022490"/>
    </source>
</evidence>
<evidence type="ECO:0000256" key="1">
    <source>
        <dbReference type="ARBA" id="ARBA00004496"/>
    </source>
</evidence>
<dbReference type="Gene3D" id="3.40.1190.10">
    <property type="entry name" value="Mur-like, catalytic domain"/>
    <property type="match status" value="1"/>
</dbReference>
<comment type="catalytic activity">
    <reaction evidence="13 14">
        <text>UDP-N-acetyl-alpha-D-muramate + L-alanine + ATP = UDP-N-acetyl-alpha-D-muramoyl-L-alanine + ADP + phosphate + H(+)</text>
        <dbReference type="Rhea" id="RHEA:23372"/>
        <dbReference type="ChEBI" id="CHEBI:15378"/>
        <dbReference type="ChEBI" id="CHEBI:30616"/>
        <dbReference type="ChEBI" id="CHEBI:43474"/>
        <dbReference type="ChEBI" id="CHEBI:57972"/>
        <dbReference type="ChEBI" id="CHEBI:70757"/>
        <dbReference type="ChEBI" id="CHEBI:83898"/>
        <dbReference type="ChEBI" id="CHEBI:456216"/>
        <dbReference type="EC" id="6.3.2.8"/>
    </reaction>
</comment>
<feature type="domain" description="Mur ligase C-terminal" evidence="16">
    <location>
        <begin position="354"/>
        <end position="481"/>
    </location>
</feature>
<feature type="binding site" evidence="14">
    <location>
        <begin position="127"/>
        <end position="133"/>
    </location>
    <ligand>
        <name>ATP</name>
        <dbReference type="ChEBI" id="CHEBI:30616"/>
    </ligand>
</feature>
<dbReference type="AlphaFoldDB" id="A0A7K0K2X9"/>
<dbReference type="GO" id="GO:0071555">
    <property type="term" value="P:cell wall organization"/>
    <property type="evidence" value="ECO:0007669"/>
    <property type="project" value="UniProtKB-KW"/>
</dbReference>
<evidence type="ECO:0000256" key="8">
    <source>
        <dbReference type="ARBA" id="ARBA00022840"/>
    </source>
</evidence>
<dbReference type="EMBL" id="VUMY01000009">
    <property type="protein sequence ID" value="MST49847.1"/>
    <property type="molecule type" value="Genomic_DNA"/>
</dbReference>
<evidence type="ECO:0000259" key="17">
    <source>
        <dbReference type="Pfam" id="PF08245"/>
    </source>
</evidence>
<protein>
    <recommendedName>
        <fullName evidence="3 14">UDP-N-acetylmuramate--L-alanine ligase</fullName>
        <ecNumber evidence="3 14">6.3.2.8</ecNumber>
    </recommendedName>
    <alternativeName>
        <fullName evidence="14">UDP-N-acetylmuramoyl-L-alanine synthetase</fullName>
    </alternativeName>
</protein>
<evidence type="ECO:0000256" key="2">
    <source>
        <dbReference type="ARBA" id="ARBA00004752"/>
    </source>
</evidence>
<dbReference type="PANTHER" id="PTHR43445">
    <property type="entry name" value="UDP-N-ACETYLMURAMATE--L-ALANINE LIGASE-RELATED"/>
    <property type="match status" value="1"/>
</dbReference>
<evidence type="ECO:0000256" key="10">
    <source>
        <dbReference type="ARBA" id="ARBA00022984"/>
    </source>
</evidence>
<comment type="pathway">
    <text evidence="2 14">Cell wall biogenesis; peptidoglycan biosynthesis.</text>
</comment>
<evidence type="ECO:0000256" key="13">
    <source>
        <dbReference type="ARBA" id="ARBA00047833"/>
    </source>
</evidence>
<dbReference type="Gene3D" id="3.90.190.20">
    <property type="entry name" value="Mur ligase, C-terminal domain"/>
    <property type="match status" value="1"/>
</dbReference>
<accession>A0A7K0K2X9</accession>
<feature type="domain" description="Mur ligase N-terminal catalytic" evidence="15">
    <location>
        <begin position="23"/>
        <end position="114"/>
    </location>
</feature>
<keyword evidence="7 14" id="KW-0547">Nucleotide-binding</keyword>
<dbReference type="Gene3D" id="3.40.50.720">
    <property type="entry name" value="NAD(P)-binding Rossmann-like Domain"/>
    <property type="match status" value="1"/>
</dbReference>
<evidence type="ECO:0000256" key="3">
    <source>
        <dbReference type="ARBA" id="ARBA00012211"/>
    </source>
</evidence>
<dbReference type="Pfam" id="PF08245">
    <property type="entry name" value="Mur_ligase_M"/>
    <property type="match status" value="1"/>
</dbReference>
<evidence type="ECO:0000256" key="14">
    <source>
        <dbReference type="HAMAP-Rule" id="MF_00046"/>
    </source>
</evidence>
<evidence type="ECO:0000313" key="19">
    <source>
        <dbReference type="Proteomes" id="UP000442535"/>
    </source>
</evidence>
<comment type="caution">
    <text evidence="18">The sequence shown here is derived from an EMBL/GenBank/DDBJ whole genome shotgun (WGS) entry which is preliminary data.</text>
</comment>
<dbReference type="HAMAP" id="MF_00046">
    <property type="entry name" value="MurC"/>
    <property type="match status" value="1"/>
</dbReference>
<dbReference type="EC" id="6.3.2.8" evidence="3 14"/>
<dbReference type="Proteomes" id="UP000442535">
    <property type="component" value="Unassembled WGS sequence"/>
</dbReference>
<keyword evidence="6 14" id="KW-0132">Cell division</keyword>
<evidence type="ECO:0000313" key="18">
    <source>
        <dbReference type="EMBL" id="MST49847.1"/>
    </source>
</evidence>
<evidence type="ECO:0000259" key="15">
    <source>
        <dbReference type="Pfam" id="PF01225"/>
    </source>
</evidence>
<dbReference type="Pfam" id="PF01225">
    <property type="entry name" value="Mur_ligase"/>
    <property type="match status" value="1"/>
</dbReference>
<dbReference type="Pfam" id="PF02875">
    <property type="entry name" value="Mur_ligase_C"/>
    <property type="match status" value="1"/>
</dbReference>
<dbReference type="UniPathway" id="UPA00219"/>
<keyword evidence="4 14" id="KW-0963">Cytoplasm</keyword>
<keyword evidence="9 14" id="KW-0133">Cell shape</keyword>
<keyword evidence="8 14" id="KW-0067">ATP-binding</keyword>
<feature type="domain" description="Mur ligase central" evidence="17">
    <location>
        <begin position="125"/>
        <end position="258"/>
    </location>
</feature>
<evidence type="ECO:0000259" key="16">
    <source>
        <dbReference type="Pfam" id="PF02875"/>
    </source>
</evidence>
<keyword evidence="10 14" id="KW-0573">Peptidoglycan synthesis</keyword>
<keyword evidence="11 14" id="KW-0131">Cell cycle</keyword>